<keyword evidence="3" id="KW-1185">Reference proteome</keyword>
<evidence type="ECO:0000256" key="1">
    <source>
        <dbReference type="SAM" id="MobiDB-lite"/>
    </source>
</evidence>
<evidence type="ECO:0000313" key="2">
    <source>
        <dbReference type="EMBL" id="MPC50390.1"/>
    </source>
</evidence>
<name>A0A5B7FRH6_PORTR</name>
<dbReference type="EMBL" id="VSRR010009473">
    <property type="protein sequence ID" value="MPC50390.1"/>
    <property type="molecule type" value="Genomic_DNA"/>
</dbReference>
<sequence length="126" mass="13504">MRSGALVGLCGAPCGDLSHAGPGRRHDSSVQKAAYRPYRTRRYKALHRCCVTPAMSRCGKQQAGSAPPACCLCLEAPRNALWETRRGTKLSQTPVQAGVGAPPRASRCLHVPRRKLPDNAALRTSA</sequence>
<protein>
    <submittedName>
        <fullName evidence="2">Uncharacterized protein</fullName>
    </submittedName>
</protein>
<feature type="region of interest" description="Disordered" evidence="1">
    <location>
        <begin position="84"/>
        <end position="106"/>
    </location>
</feature>
<reference evidence="2 3" key="1">
    <citation type="submission" date="2019-05" db="EMBL/GenBank/DDBJ databases">
        <title>Another draft genome of Portunus trituberculatus and its Hox gene families provides insights of decapod evolution.</title>
        <authorList>
            <person name="Jeong J.-H."/>
            <person name="Song I."/>
            <person name="Kim S."/>
            <person name="Choi T."/>
            <person name="Kim D."/>
            <person name="Ryu S."/>
            <person name="Kim W."/>
        </authorList>
    </citation>
    <scope>NUCLEOTIDE SEQUENCE [LARGE SCALE GENOMIC DNA]</scope>
    <source>
        <tissue evidence="2">Muscle</tissue>
    </source>
</reference>
<proteinExistence type="predicted"/>
<comment type="caution">
    <text evidence="2">The sequence shown here is derived from an EMBL/GenBank/DDBJ whole genome shotgun (WGS) entry which is preliminary data.</text>
</comment>
<accession>A0A5B7FRH6</accession>
<dbReference type="AlphaFoldDB" id="A0A5B7FRH6"/>
<dbReference type="Proteomes" id="UP000324222">
    <property type="component" value="Unassembled WGS sequence"/>
</dbReference>
<organism evidence="2 3">
    <name type="scientific">Portunus trituberculatus</name>
    <name type="common">Swimming crab</name>
    <name type="synonym">Neptunus trituberculatus</name>
    <dbReference type="NCBI Taxonomy" id="210409"/>
    <lineage>
        <taxon>Eukaryota</taxon>
        <taxon>Metazoa</taxon>
        <taxon>Ecdysozoa</taxon>
        <taxon>Arthropoda</taxon>
        <taxon>Crustacea</taxon>
        <taxon>Multicrustacea</taxon>
        <taxon>Malacostraca</taxon>
        <taxon>Eumalacostraca</taxon>
        <taxon>Eucarida</taxon>
        <taxon>Decapoda</taxon>
        <taxon>Pleocyemata</taxon>
        <taxon>Brachyura</taxon>
        <taxon>Eubrachyura</taxon>
        <taxon>Portunoidea</taxon>
        <taxon>Portunidae</taxon>
        <taxon>Portuninae</taxon>
        <taxon>Portunus</taxon>
    </lineage>
</organism>
<evidence type="ECO:0000313" key="3">
    <source>
        <dbReference type="Proteomes" id="UP000324222"/>
    </source>
</evidence>
<gene>
    <name evidence="2" type="ORF">E2C01_044218</name>
</gene>